<evidence type="ECO:0000313" key="2">
    <source>
        <dbReference type="EMBL" id="GAA2372648.1"/>
    </source>
</evidence>
<dbReference type="EMBL" id="BAAARV010000074">
    <property type="protein sequence ID" value="GAA2372648.1"/>
    <property type="molecule type" value="Genomic_DNA"/>
</dbReference>
<keyword evidence="1" id="KW-0732">Signal</keyword>
<sequence length="186" mass="19751">MYVPEAAMRHHPVGRRLRLALVAALTSALAACASGPDRGPSPAPTGPPDAKTAMVCQNEAQEDIEEALGLPTSQPPTSTWQDRVYTCTYRYPGGVMLVSVKELPDAGAATKYFDEQQAAATSPVPFPDMGDAAFAVNNVATYVRKDRFVLKVDVSGLPEVLGEKKTPRNHVGIAVSSVILGCWVGD</sequence>
<accession>A0ABP5UCJ3</accession>
<proteinExistence type="predicted"/>
<evidence type="ECO:0000313" key="3">
    <source>
        <dbReference type="Proteomes" id="UP001501444"/>
    </source>
</evidence>
<comment type="caution">
    <text evidence="2">The sequence shown here is derived from an EMBL/GenBank/DDBJ whole genome shotgun (WGS) entry which is preliminary data.</text>
</comment>
<name>A0ABP5UCJ3_9ACTN</name>
<gene>
    <name evidence="2" type="ORF">GCM10010170_074960</name>
</gene>
<dbReference type="RefSeq" id="WP_344617364.1">
    <property type="nucleotide sequence ID" value="NZ_BAAARV010000074.1"/>
</dbReference>
<dbReference type="Proteomes" id="UP001501444">
    <property type="component" value="Unassembled WGS sequence"/>
</dbReference>
<organism evidence="2 3">
    <name type="scientific">Dactylosporangium salmoneum</name>
    <dbReference type="NCBI Taxonomy" id="53361"/>
    <lineage>
        <taxon>Bacteria</taxon>
        <taxon>Bacillati</taxon>
        <taxon>Actinomycetota</taxon>
        <taxon>Actinomycetes</taxon>
        <taxon>Micromonosporales</taxon>
        <taxon>Micromonosporaceae</taxon>
        <taxon>Dactylosporangium</taxon>
    </lineage>
</organism>
<reference evidence="3" key="1">
    <citation type="journal article" date="2019" name="Int. J. Syst. Evol. Microbiol.">
        <title>The Global Catalogue of Microorganisms (GCM) 10K type strain sequencing project: providing services to taxonomists for standard genome sequencing and annotation.</title>
        <authorList>
            <consortium name="The Broad Institute Genomics Platform"/>
            <consortium name="The Broad Institute Genome Sequencing Center for Infectious Disease"/>
            <person name="Wu L."/>
            <person name="Ma J."/>
        </authorList>
    </citation>
    <scope>NUCLEOTIDE SEQUENCE [LARGE SCALE GENOMIC DNA]</scope>
    <source>
        <strain evidence="3">JCM 3272</strain>
    </source>
</reference>
<evidence type="ECO:0000256" key="1">
    <source>
        <dbReference type="SAM" id="SignalP"/>
    </source>
</evidence>
<keyword evidence="3" id="KW-1185">Reference proteome</keyword>
<protein>
    <recommendedName>
        <fullName evidence="4">DUF3558 domain-containing protein</fullName>
    </recommendedName>
</protein>
<feature type="signal peptide" evidence="1">
    <location>
        <begin position="1"/>
        <end position="33"/>
    </location>
</feature>
<evidence type="ECO:0008006" key="4">
    <source>
        <dbReference type="Google" id="ProtNLM"/>
    </source>
</evidence>
<feature type="chain" id="PRO_5047283612" description="DUF3558 domain-containing protein" evidence="1">
    <location>
        <begin position="34"/>
        <end position="186"/>
    </location>
</feature>